<dbReference type="Gene3D" id="1.10.510.10">
    <property type="entry name" value="Transferase(Phosphotransferase) domain 1"/>
    <property type="match status" value="1"/>
</dbReference>
<dbReference type="PANTHER" id="PTHR24056">
    <property type="entry name" value="CELL DIVISION PROTEIN KINASE"/>
    <property type="match status" value="1"/>
</dbReference>
<keyword evidence="4" id="KW-1185">Reference proteome</keyword>
<dbReference type="PANTHER" id="PTHR24056:SF415">
    <property type="entry name" value="CYCLIN-DEPENDENT KINASE G1"/>
    <property type="match status" value="1"/>
</dbReference>
<dbReference type="Pfam" id="PF00069">
    <property type="entry name" value="Pkinase"/>
    <property type="match status" value="1"/>
</dbReference>
<protein>
    <submittedName>
        <fullName evidence="5">Cyclin-dependent kinase G-1 isoform X1</fullName>
    </submittedName>
</protein>
<dbReference type="SUPFAM" id="SSF56112">
    <property type="entry name" value="Protein kinase-like (PK-like)"/>
    <property type="match status" value="1"/>
</dbReference>
<evidence type="ECO:0000313" key="5">
    <source>
        <dbReference type="RefSeq" id="XP_056683119.1"/>
    </source>
</evidence>
<keyword evidence="5" id="KW-0418">Kinase</keyword>
<evidence type="ECO:0000313" key="4">
    <source>
        <dbReference type="Proteomes" id="UP000813463"/>
    </source>
</evidence>
<dbReference type="InterPro" id="IPR050108">
    <property type="entry name" value="CDK"/>
</dbReference>
<dbReference type="RefSeq" id="XP_056683119.1">
    <property type="nucleotide sequence ID" value="XM_056827141.1"/>
</dbReference>
<dbReference type="Proteomes" id="UP000813463">
    <property type="component" value="Chromosome 4"/>
</dbReference>
<evidence type="ECO:0000256" key="2">
    <source>
        <dbReference type="ARBA" id="ARBA00022840"/>
    </source>
</evidence>
<reference evidence="4" key="1">
    <citation type="journal article" date="2021" name="Nat. Commun.">
        <title>Genomic analyses provide insights into spinach domestication and the genetic basis of agronomic traits.</title>
        <authorList>
            <person name="Cai X."/>
            <person name="Sun X."/>
            <person name="Xu C."/>
            <person name="Sun H."/>
            <person name="Wang X."/>
            <person name="Ge C."/>
            <person name="Zhang Z."/>
            <person name="Wang Q."/>
            <person name="Fei Z."/>
            <person name="Jiao C."/>
            <person name="Wang Q."/>
        </authorList>
    </citation>
    <scope>NUCLEOTIDE SEQUENCE [LARGE SCALE GENOMIC DNA]</scope>
    <source>
        <strain evidence="4">cv. Varoflay</strain>
    </source>
</reference>
<name>A0ABM3QID4_SPIOL</name>
<proteinExistence type="predicted"/>
<keyword evidence="2" id="KW-0067">ATP-binding</keyword>
<organism evidence="4 5">
    <name type="scientific">Spinacia oleracea</name>
    <name type="common">Spinach</name>
    <dbReference type="NCBI Taxonomy" id="3562"/>
    <lineage>
        <taxon>Eukaryota</taxon>
        <taxon>Viridiplantae</taxon>
        <taxon>Streptophyta</taxon>
        <taxon>Embryophyta</taxon>
        <taxon>Tracheophyta</taxon>
        <taxon>Spermatophyta</taxon>
        <taxon>Magnoliopsida</taxon>
        <taxon>eudicotyledons</taxon>
        <taxon>Gunneridae</taxon>
        <taxon>Pentapetalae</taxon>
        <taxon>Caryophyllales</taxon>
        <taxon>Chenopodiaceae</taxon>
        <taxon>Chenopodioideae</taxon>
        <taxon>Anserineae</taxon>
        <taxon>Spinacia</taxon>
    </lineage>
</organism>
<keyword evidence="1" id="KW-0547">Nucleotide-binding</keyword>
<dbReference type="PROSITE" id="PS50011">
    <property type="entry name" value="PROTEIN_KINASE_DOM"/>
    <property type="match status" value="1"/>
</dbReference>
<keyword evidence="5" id="KW-0808">Transferase</keyword>
<feature type="domain" description="Protein kinase" evidence="3">
    <location>
        <begin position="1"/>
        <end position="163"/>
    </location>
</feature>
<sequence>MLGLLPSDQFSVSVSVSKVPFHHLLASSIITGAPELLLGAKEYSTAVDMWSVVCIMAELLTNKPLFDENIEVEQIGKIFRTLGTPTDKIWPKYSQLPGVKANFVHKSSNQLHKKFPRASITGSPVLSDSGLDLPSRLLTYCVFPVGNVSVRDLIKVSRTHFTFDWGAIHRTNSLSEDSSLKMGVAAQYYQGAKLLDFSFQDQDSCSTQSIDQSNTSSA</sequence>
<dbReference type="InterPro" id="IPR000719">
    <property type="entry name" value="Prot_kinase_dom"/>
</dbReference>
<reference evidence="5" key="2">
    <citation type="submission" date="2025-08" db="UniProtKB">
        <authorList>
            <consortium name="RefSeq"/>
        </authorList>
    </citation>
    <scope>IDENTIFICATION</scope>
    <source>
        <tissue evidence="5">Leaf</tissue>
    </source>
</reference>
<dbReference type="GO" id="GO:0016301">
    <property type="term" value="F:kinase activity"/>
    <property type="evidence" value="ECO:0007669"/>
    <property type="project" value="UniProtKB-KW"/>
</dbReference>
<dbReference type="GeneID" id="110785290"/>
<gene>
    <name evidence="5" type="primary">LOC110785290</name>
</gene>
<evidence type="ECO:0000256" key="1">
    <source>
        <dbReference type="ARBA" id="ARBA00022741"/>
    </source>
</evidence>
<dbReference type="InterPro" id="IPR011009">
    <property type="entry name" value="Kinase-like_dom_sf"/>
</dbReference>
<evidence type="ECO:0000259" key="3">
    <source>
        <dbReference type="PROSITE" id="PS50011"/>
    </source>
</evidence>
<accession>A0ABM3QID4</accession>